<keyword evidence="14" id="KW-0804">Transcription</keyword>
<dbReference type="PROSITE" id="PS51194">
    <property type="entry name" value="HELICASE_CTER"/>
    <property type="match status" value="1"/>
</dbReference>
<feature type="domain" description="Helicase C-terminal" evidence="20">
    <location>
        <begin position="1111"/>
        <end position="1270"/>
    </location>
</feature>
<protein>
    <submittedName>
        <fullName evidence="22">Helicase-like transcription factor CHR28 isoform X1</fullName>
    </submittedName>
</protein>
<keyword evidence="12" id="KW-0238">DNA-binding</keyword>
<evidence type="ECO:0000256" key="9">
    <source>
        <dbReference type="ARBA" id="ARBA00022840"/>
    </source>
</evidence>
<sequence length="1275" mass="140931">MGDEGPRFGGFEDFYAAENDHLTIDLQSLMELLDEEPDQGSQGNSEDLSREFLTSESVPAVGKFTHTPPENGYLGSEGAFATGDGISCNGNFYSSCNVVAADPWASEGAKTKKVEIDFGIGGSSGETVMDSFRAPGSNSYMDNRYLDVPLQGGALFESSMCHNYTTIFGDRLPPFVDPQRIPLHHADSYQSFPSNTNMFSATKNERGTFQAEEGANLASEAGSERWGNTSTSFSEILPDDVSGTMGYDLNEFDYHFPLMGGSYSSAADNEVLEQPLTWNSLYTSTWSSNKPVVTDEDIVRKSYSVADEKSGVTMDVNPSPFLVSPFTTLQPLRDLKKAEEEGMGKPPKRARDDIDGFTYRSPMEDRNLKKEFSGQFAACSQPPAFINKPLSGIKDESSSTSLQLGSTATHHPSNCSPESTQSNMVDCRSHAEDESDICIIEEMSHPAPSNQSGKLTIFQNRSTLSDSHHHTGVGVAGRLRTNSERQIFRVALQDLAQPKSEVFPPDGVLAVPLLRHQRIALSWMIKKETAVNCSGGILADDQGLGKTISTIALIVKERPPPIKPDQNKIKHEELQTLNLDEDGEEKIPESNGATMDSKLVQAPLGGLKIKTETSCPLVQRRGRPAAGTLVVCPTSVLRQWADELHNKVTQKVNLSVLVYHGGNRTKDPFELAKYDVVLTTYSIVSMEVPKQPLVDKEDDENGKTDDHGLPRPQLSSSKKRKYPPGPNKRRSKDGKEVEGALLECAAGPLSKVGWFRVVLDEAQSIKNHRTQVARACWGLRAKRRWCLSGTPIQNAIDDLYSYFRFLRYDPYDVYNTFCSNIKAPIHRSPAKGYKKLQAILKTIMLRRTKGTLLDGEPIITLPPKLVKLEKVEFSKEERDFYSRLEADSRAQFEEYAAAGTVKENYVNILLMLLRLRQACDHPLLVRGYDSTSAWKASLQVAKQLPREKQKHLLNCLEASLAICTICNDPPEEAVVSICGHVFCNQCMCEHLTGDETDCPALDCKVRLSRSSVFSRESLSNSLSDQLHVDKPVSSFESKAEERAEPCLTSSPCGSSKIRAALEVLQSISRTRECHSGAGPMQDSSNGTYSGNSSDLRGNPAETSSSEDKVESLKELNKIVGMKAIVFSQWTRMLDLLEVCLKSSSIQFRRLDGTMSVIARDKAVKDFNTLPEVTVMIMSLKAASLGLNMVSACHVLLMDLWWNPTTEDQAVDRAHRIGQTRPVTVLRLTVKDTVEDRILALQQKKRVMVASAFGEDEAGSRQSRLTVEDLKYLFMV</sequence>
<feature type="compositionally biased region" description="Polar residues" evidence="17">
    <location>
        <begin position="398"/>
        <end position="424"/>
    </location>
</feature>
<dbReference type="PROSITE" id="PS50089">
    <property type="entry name" value="ZF_RING_2"/>
    <property type="match status" value="1"/>
</dbReference>
<keyword evidence="15" id="KW-0539">Nucleus</keyword>
<dbReference type="AlphaFoldDB" id="A0A6P8DT68"/>
<dbReference type="CDD" id="cd18008">
    <property type="entry name" value="DEXDc_SHPRH-like"/>
    <property type="match status" value="1"/>
</dbReference>
<dbReference type="GO" id="GO:0016787">
    <property type="term" value="F:hydrolase activity"/>
    <property type="evidence" value="ECO:0007669"/>
    <property type="project" value="UniProtKB-KW"/>
</dbReference>
<dbReference type="GO" id="GO:0005634">
    <property type="term" value="C:nucleus"/>
    <property type="evidence" value="ECO:0007669"/>
    <property type="project" value="UniProtKB-SubCell"/>
</dbReference>
<dbReference type="PROSITE" id="PS51192">
    <property type="entry name" value="HELICASE_ATP_BIND_1"/>
    <property type="match status" value="1"/>
</dbReference>
<dbReference type="Proteomes" id="UP000515151">
    <property type="component" value="Chromosome 5"/>
</dbReference>
<dbReference type="InterPro" id="IPR017907">
    <property type="entry name" value="Znf_RING_CS"/>
</dbReference>
<evidence type="ECO:0000256" key="13">
    <source>
        <dbReference type="ARBA" id="ARBA00023158"/>
    </source>
</evidence>
<dbReference type="GO" id="GO:0008094">
    <property type="term" value="F:ATP-dependent activity, acting on DNA"/>
    <property type="evidence" value="ECO:0007669"/>
    <property type="project" value="TreeGrafter"/>
</dbReference>
<dbReference type="InterPro" id="IPR000330">
    <property type="entry name" value="SNF2_N"/>
</dbReference>
<dbReference type="FunFam" id="3.40.50.10810:FF:000071">
    <property type="entry name" value="SNF2 domain-containing protein / helicase domain-containing protein / zinc finger protein-like protein"/>
    <property type="match status" value="1"/>
</dbReference>
<name>A0A6P8DT68_PUNGR</name>
<dbReference type="GO" id="GO:0005524">
    <property type="term" value="F:ATP binding"/>
    <property type="evidence" value="ECO:0007669"/>
    <property type="project" value="UniProtKB-KW"/>
</dbReference>
<comment type="similarity">
    <text evidence="2">Belongs to the SNF2/RAD54 helicase family. RAD16 subfamily.</text>
</comment>
<evidence type="ECO:0000259" key="18">
    <source>
        <dbReference type="PROSITE" id="PS50089"/>
    </source>
</evidence>
<dbReference type="InterPro" id="IPR049730">
    <property type="entry name" value="SNF2/RAD54-like_C"/>
</dbReference>
<feature type="region of interest" description="Disordered" evidence="17">
    <location>
        <begin position="1072"/>
        <end position="1108"/>
    </location>
</feature>
<dbReference type="InterPro" id="IPR001841">
    <property type="entry name" value="Znf_RING"/>
</dbReference>
<dbReference type="SUPFAM" id="SSF52540">
    <property type="entry name" value="P-loop containing nucleoside triphosphate hydrolases"/>
    <property type="match status" value="2"/>
</dbReference>
<feature type="compositionally biased region" description="Basic residues" evidence="17">
    <location>
        <begin position="717"/>
        <end position="732"/>
    </location>
</feature>
<feature type="compositionally biased region" description="Basic and acidic residues" evidence="17">
    <location>
        <begin position="338"/>
        <end position="354"/>
    </location>
</feature>
<keyword evidence="6" id="KW-0378">Hydrolase</keyword>
<dbReference type="Gene3D" id="3.40.50.300">
    <property type="entry name" value="P-loop containing nucleotide triphosphate hydrolases"/>
    <property type="match status" value="1"/>
</dbReference>
<dbReference type="PANTHER" id="PTHR45626:SF16">
    <property type="entry name" value="ATP-DEPENDENT HELICASE ULS1"/>
    <property type="match status" value="1"/>
</dbReference>
<dbReference type="OrthoDB" id="448448at2759"/>
<evidence type="ECO:0000256" key="15">
    <source>
        <dbReference type="ARBA" id="ARBA00023242"/>
    </source>
</evidence>
<dbReference type="Gene3D" id="3.30.40.10">
    <property type="entry name" value="Zinc/RING finger domain, C3HC4 (zinc finger)"/>
    <property type="match status" value="1"/>
</dbReference>
<evidence type="ECO:0000256" key="7">
    <source>
        <dbReference type="ARBA" id="ARBA00022806"/>
    </source>
</evidence>
<reference evidence="21" key="1">
    <citation type="journal article" date="2020" name="Plant Biotechnol. J.">
        <title>The pomegranate (Punica granatum L.) draft genome dissects genetic divergence between soft- and hard-seeded cultivars.</title>
        <authorList>
            <person name="Luo X."/>
            <person name="Li H."/>
            <person name="Wu Z."/>
            <person name="Yao W."/>
            <person name="Zhao P."/>
            <person name="Cao D."/>
            <person name="Yu H."/>
            <person name="Li K."/>
            <person name="Poudel K."/>
            <person name="Zhao D."/>
            <person name="Zhang F."/>
            <person name="Xia X."/>
            <person name="Chen L."/>
            <person name="Wang Q."/>
            <person name="Jing D."/>
            <person name="Cao S."/>
        </authorList>
    </citation>
    <scope>NUCLEOTIDE SEQUENCE [LARGE SCALE GENOMIC DNA]</scope>
    <source>
        <strain evidence="21">cv. Tunisia</strain>
    </source>
</reference>
<dbReference type="PANTHER" id="PTHR45626">
    <property type="entry name" value="TRANSCRIPTION TERMINATION FACTOR 2-RELATED"/>
    <property type="match status" value="1"/>
</dbReference>
<evidence type="ECO:0000256" key="11">
    <source>
        <dbReference type="ARBA" id="ARBA00023015"/>
    </source>
</evidence>
<dbReference type="SMART" id="SM00487">
    <property type="entry name" value="DEXDc"/>
    <property type="match status" value="1"/>
</dbReference>
<keyword evidence="7" id="KW-0347">Helicase</keyword>
<dbReference type="GO" id="GO:0080188">
    <property type="term" value="P:gene silencing by siRNA-directed DNA methylation"/>
    <property type="evidence" value="ECO:0007669"/>
    <property type="project" value="UniProtKB-ARBA"/>
</dbReference>
<dbReference type="GeneID" id="116206654"/>
<evidence type="ECO:0000256" key="4">
    <source>
        <dbReference type="ARBA" id="ARBA00022741"/>
    </source>
</evidence>
<evidence type="ECO:0000313" key="22">
    <source>
        <dbReference type="RefSeq" id="XP_031395303.1"/>
    </source>
</evidence>
<feature type="region of interest" description="Disordered" evidence="17">
    <location>
        <begin position="390"/>
        <end position="428"/>
    </location>
</feature>
<dbReference type="SUPFAM" id="SSF57850">
    <property type="entry name" value="RING/U-box"/>
    <property type="match status" value="1"/>
</dbReference>
<feature type="domain" description="RING-type" evidence="18">
    <location>
        <begin position="963"/>
        <end position="999"/>
    </location>
</feature>
<dbReference type="InterPro" id="IPR050628">
    <property type="entry name" value="SNF2_RAD54_helicase_TF"/>
</dbReference>
<evidence type="ECO:0000256" key="14">
    <source>
        <dbReference type="ARBA" id="ARBA00023163"/>
    </source>
</evidence>
<evidence type="ECO:0000256" key="16">
    <source>
        <dbReference type="PROSITE-ProRule" id="PRU00175"/>
    </source>
</evidence>
<evidence type="ECO:0000256" key="3">
    <source>
        <dbReference type="ARBA" id="ARBA00022723"/>
    </source>
</evidence>
<feature type="compositionally biased region" description="Polar residues" evidence="17">
    <location>
        <begin position="1081"/>
        <end position="1103"/>
    </location>
</feature>
<evidence type="ECO:0000256" key="12">
    <source>
        <dbReference type="ARBA" id="ARBA00023125"/>
    </source>
</evidence>
<feature type="region of interest" description="Disordered" evidence="17">
    <location>
        <begin position="338"/>
        <end position="357"/>
    </location>
</feature>
<dbReference type="InterPro" id="IPR018957">
    <property type="entry name" value="Znf_C3HC4_RING-type"/>
</dbReference>
<reference evidence="22" key="2">
    <citation type="submission" date="2025-08" db="UniProtKB">
        <authorList>
            <consortium name="RefSeq"/>
        </authorList>
    </citation>
    <scope>IDENTIFICATION</scope>
    <source>
        <tissue evidence="22">Leaf</tissue>
    </source>
</reference>
<dbReference type="InterPro" id="IPR013083">
    <property type="entry name" value="Znf_RING/FYVE/PHD"/>
</dbReference>
<keyword evidence="9" id="KW-0067">ATP-binding</keyword>
<dbReference type="RefSeq" id="XP_031395303.1">
    <property type="nucleotide sequence ID" value="XM_031539443.1"/>
</dbReference>
<evidence type="ECO:0000256" key="8">
    <source>
        <dbReference type="ARBA" id="ARBA00022833"/>
    </source>
</evidence>
<dbReference type="Pfam" id="PF00176">
    <property type="entry name" value="SNF2-rel_dom"/>
    <property type="match status" value="1"/>
</dbReference>
<evidence type="ECO:0000256" key="17">
    <source>
        <dbReference type="SAM" id="MobiDB-lite"/>
    </source>
</evidence>
<feature type="region of interest" description="Disordered" evidence="17">
    <location>
        <begin position="692"/>
        <end position="735"/>
    </location>
</feature>
<keyword evidence="21" id="KW-1185">Reference proteome</keyword>
<gene>
    <name evidence="22" type="primary">LOC116206654</name>
</gene>
<keyword evidence="10" id="KW-0156">Chromatin regulator</keyword>
<dbReference type="InterPro" id="IPR038718">
    <property type="entry name" value="SNF2-like_sf"/>
</dbReference>
<proteinExistence type="inferred from homology"/>
<keyword evidence="3" id="KW-0479">Metal-binding</keyword>
<keyword evidence="13" id="KW-0943">RNA-mediated gene silencing</keyword>
<dbReference type="GO" id="GO:0003677">
    <property type="term" value="F:DNA binding"/>
    <property type="evidence" value="ECO:0007669"/>
    <property type="project" value="UniProtKB-KW"/>
</dbReference>
<evidence type="ECO:0000259" key="20">
    <source>
        <dbReference type="PROSITE" id="PS51194"/>
    </source>
</evidence>
<dbReference type="GO" id="GO:0006281">
    <property type="term" value="P:DNA repair"/>
    <property type="evidence" value="ECO:0007669"/>
    <property type="project" value="TreeGrafter"/>
</dbReference>
<keyword evidence="5 16" id="KW-0863">Zinc-finger</keyword>
<evidence type="ECO:0000259" key="19">
    <source>
        <dbReference type="PROSITE" id="PS51192"/>
    </source>
</evidence>
<evidence type="ECO:0000256" key="1">
    <source>
        <dbReference type="ARBA" id="ARBA00004123"/>
    </source>
</evidence>
<dbReference type="Pfam" id="PF00097">
    <property type="entry name" value="zf-C3HC4"/>
    <property type="match status" value="1"/>
</dbReference>
<dbReference type="FunFam" id="3.40.50.10810:FF:000068">
    <property type="entry name" value="SNF2 domain-containing protein / helicase domain-containing protein / zinc finger protein-like protein"/>
    <property type="match status" value="1"/>
</dbReference>
<dbReference type="Gene3D" id="3.40.50.10810">
    <property type="entry name" value="Tandem AAA-ATPase domain"/>
    <property type="match status" value="3"/>
</dbReference>
<keyword evidence="8" id="KW-0862">Zinc</keyword>
<dbReference type="SMART" id="SM00490">
    <property type="entry name" value="HELICc"/>
    <property type="match status" value="1"/>
</dbReference>
<dbReference type="PROSITE" id="PS00518">
    <property type="entry name" value="ZF_RING_1"/>
    <property type="match status" value="1"/>
</dbReference>
<organism evidence="21 22">
    <name type="scientific">Punica granatum</name>
    <name type="common">Pomegranate</name>
    <dbReference type="NCBI Taxonomy" id="22663"/>
    <lineage>
        <taxon>Eukaryota</taxon>
        <taxon>Viridiplantae</taxon>
        <taxon>Streptophyta</taxon>
        <taxon>Embryophyta</taxon>
        <taxon>Tracheophyta</taxon>
        <taxon>Spermatophyta</taxon>
        <taxon>Magnoliopsida</taxon>
        <taxon>eudicotyledons</taxon>
        <taxon>Gunneridae</taxon>
        <taxon>Pentapetalae</taxon>
        <taxon>rosids</taxon>
        <taxon>malvids</taxon>
        <taxon>Myrtales</taxon>
        <taxon>Lythraceae</taxon>
        <taxon>Punica</taxon>
    </lineage>
</organism>
<dbReference type="InterPro" id="IPR027417">
    <property type="entry name" value="P-loop_NTPase"/>
</dbReference>
<dbReference type="Pfam" id="PF00271">
    <property type="entry name" value="Helicase_C"/>
    <property type="match status" value="1"/>
</dbReference>
<evidence type="ECO:0000256" key="2">
    <source>
        <dbReference type="ARBA" id="ARBA00008438"/>
    </source>
</evidence>
<comment type="subcellular location">
    <subcellularLocation>
        <location evidence="1">Nucleus</location>
    </subcellularLocation>
</comment>
<evidence type="ECO:0000313" key="21">
    <source>
        <dbReference type="Proteomes" id="UP000515151"/>
    </source>
</evidence>
<keyword evidence="4" id="KW-0547">Nucleotide-binding</keyword>
<dbReference type="InterPro" id="IPR014001">
    <property type="entry name" value="Helicase_ATP-bd"/>
</dbReference>
<evidence type="ECO:0000256" key="10">
    <source>
        <dbReference type="ARBA" id="ARBA00022853"/>
    </source>
</evidence>
<dbReference type="InterPro" id="IPR001650">
    <property type="entry name" value="Helicase_C-like"/>
</dbReference>
<dbReference type="GO" id="GO:0004386">
    <property type="term" value="F:helicase activity"/>
    <property type="evidence" value="ECO:0007669"/>
    <property type="project" value="UniProtKB-KW"/>
</dbReference>
<evidence type="ECO:0000256" key="6">
    <source>
        <dbReference type="ARBA" id="ARBA00022801"/>
    </source>
</evidence>
<accession>A0A6P8DT68</accession>
<dbReference type="CDD" id="cd18793">
    <property type="entry name" value="SF2_C_SNF"/>
    <property type="match status" value="1"/>
</dbReference>
<keyword evidence="11" id="KW-0805">Transcription regulation</keyword>
<feature type="domain" description="Helicase ATP-binding" evidence="19">
    <location>
        <begin position="527"/>
        <end position="809"/>
    </location>
</feature>
<evidence type="ECO:0000256" key="5">
    <source>
        <dbReference type="ARBA" id="ARBA00022771"/>
    </source>
</evidence>
<dbReference type="GO" id="GO:0008270">
    <property type="term" value="F:zinc ion binding"/>
    <property type="evidence" value="ECO:0007669"/>
    <property type="project" value="UniProtKB-KW"/>
</dbReference>